<organism evidence="4 5">
    <name type="scientific">Clavispora lusitaniae (strain ATCC 42720)</name>
    <name type="common">Yeast</name>
    <name type="synonym">Candida lusitaniae</name>
    <dbReference type="NCBI Taxonomy" id="306902"/>
    <lineage>
        <taxon>Eukaryota</taxon>
        <taxon>Fungi</taxon>
        <taxon>Dikarya</taxon>
        <taxon>Ascomycota</taxon>
        <taxon>Saccharomycotina</taxon>
        <taxon>Pichiomycetes</taxon>
        <taxon>Metschnikowiaceae</taxon>
        <taxon>Clavispora</taxon>
    </lineage>
</organism>
<dbReference type="GO" id="GO:0034965">
    <property type="term" value="P:intronic box C/D snoRNA processing"/>
    <property type="evidence" value="ECO:0007669"/>
    <property type="project" value="TreeGrafter"/>
</dbReference>
<dbReference type="VEuPathDB" id="FungiDB:CLUG_01782"/>
<dbReference type="GO" id="GO:0005655">
    <property type="term" value="C:nucleolar ribonuclease P complex"/>
    <property type="evidence" value="ECO:0007669"/>
    <property type="project" value="InterPro"/>
</dbReference>
<evidence type="ECO:0000313" key="4">
    <source>
        <dbReference type="EMBL" id="EEQ37659.1"/>
    </source>
</evidence>
<dbReference type="OMA" id="GQADIDM"/>
<dbReference type="GeneID" id="8498543"/>
<proteinExistence type="predicted"/>
<dbReference type="GO" id="GO:0001682">
    <property type="term" value="P:tRNA 5'-leader removal"/>
    <property type="evidence" value="ECO:0007669"/>
    <property type="project" value="InterPro"/>
</dbReference>
<dbReference type="EMBL" id="CH408077">
    <property type="protein sequence ID" value="EEQ37659.1"/>
    <property type="molecule type" value="Genomic_DNA"/>
</dbReference>
<dbReference type="GO" id="GO:0006364">
    <property type="term" value="P:rRNA processing"/>
    <property type="evidence" value="ECO:0007669"/>
    <property type="project" value="TreeGrafter"/>
</dbReference>
<dbReference type="InterPro" id="IPR014612">
    <property type="entry name" value="Pop7/Rpp20"/>
</dbReference>
<dbReference type="InterPro" id="IPR020241">
    <property type="entry name" value="RNase_P/MRP_Pop7_fungi"/>
</dbReference>
<keyword evidence="2" id="KW-0819">tRNA processing</keyword>
<reference evidence="4 5" key="1">
    <citation type="journal article" date="2009" name="Nature">
        <title>Evolution of pathogenicity and sexual reproduction in eight Candida genomes.</title>
        <authorList>
            <person name="Butler G."/>
            <person name="Rasmussen M.D."/>
            <person name="Lin M.F."/>
            <person name="Santos M.A."/>
            <person name="Sakthikumar S."/>
            <person name="Munro C.A."/>
            <person name="Rheinbay E."/>
            <person name="Grabherr M."/>
            <person name="Forche A."/>
            <person name="Reedy J.L."/>
            <person name="Agrafioti I."/>
            <person name="Arnaud M.B."/>
            <person name="Bates S."/>
            <person name="Brown A.J."/>
            <person name="Brunke S."/>
            <person name="Costanzo M.C."/>
            <person name="Fitzpatrick D.A."/>
            <person name="de Groot P.W."/>
            <person name="Harris D."/>
            <person name="Hoyer L.L."/>
            <person name="Hube B."/>
            <person name="Klis F.M."/>
            <person name="Kodira C."/>
            <person name="Lennard N."/>
            <person name="Logue M.E."/>
            <person name="Martin R."/>
            <person name="Neiman A.M."/>
            <person name="Nikolaou E."/>
            <person name="Quail M.A."/>
            <person name="Quinn J."/>
            <person name="Santos M.C."/>
            <person name="Schmitzberger F.F."/>
            <person name="Sherlock G."/>
            <person name="Shah P."/>
            <person name="Silverstein K.A."/>
            <person name="Skrzypek M.S."/>
            <person name="Soll D."/>
            <person name="Staggs R."/>
            <person name="Stansfield I."/>
            <person name="Stumpf M.P."/>
            <person name="Sudbery P.E."/>
            <person name="Srikantha T."/>
            <person name="Zeng Q."/>
            <person name="Berman J."/>
            <person name="Berriman M."/>
            <person name="Heitman J."/>
            <person name="Gow N.A."/>
            <person name="Lorenz M.C."/>
            <person name="Birren B.W."/>
            <person name="Kellis M."/>
            <person name="Cuomo C.A."/>
        </authorList>
    </citation>
    <scope>NUCLEOTIDE SEQUENCE [LARGE SCALE GENOMIC DNA]</scope>
    <source>
        <strain evidence="4 5">ATCC 42720</strain>
    </source>
</reference>
<dbReference type="OrthoDB" id="5416589at2759"/>
<dbReference type="KEGG" id="clu:CLUG_01782"/>
<dbReference type="AlphaFoldDB" id="C4Y0Q0"/>
<dbReference type="STRING" id="306902.C4Y0Q0"/>
<evidence type="ECO:0000256" key="3">
    <source>
        <dbReference type="ARBA" id="ARBA00023242"/>
    </source>
</evidence>
<evidence type="ECO:0000256" key="1">
    <source>
        <dbReference type="ARBA" id="ARBA00004123"/>
    </source>
</evidence>
<dbReference type="GO" id="GO:0000294">
    <property type="term" value="P:nuclear-transcribed mRNA catabolic process, RNase MRP-dependent"/>
    <property type="evidence" value="ECO:0007669"/>
    <property type="project" value="TreeGrafter"/>
</dbReference>
<dbReference type="InterPro" id="IPR036882">
    <property type="entry name" value="Alba-like_dom_sf"/>
</dbReference>
<dbReference type="GO" id="GO:0004526">
    <property type="term" value="F:ribonuclease P activity"/>
    <property type="evidence" value="ECO:0007669"/>
    <property type="project" value="TreeGrafter"/>
</dbReference>
<dbReference type="Pfam" id="PF12328">
    <property type="entry name" value="Rpp20"/>
    <property type="match status" value="1"/>
</dbReference>
<dbReference type="GO" id="GO:0000171">
    <property type="term" value="F:ribonuclease MRP activity"/>
    <property type="evidence" value="ECO:0007669"/>
    <property type="project" value="TreeGrafter"/>
</dbReference>
<dbReference type="PANTHER" id="PTHR28256:SF1">
    <property type="entry name" value="RIBONUCLEASES P_MRP PROTEIN SUBUNIT POP7"/>
    <property type="match status" value="1"/>
</dbReference>
<dbReference type="PANTHER" id="PTHR28256">
    <property type="entry name" value="RIBONUCLEASES P/MRP PROTEIN SUBUNIT POP7"/>
    <property type="match status" value="1"/>
</dbReference>
<evidence type="ECO:0000313" key="5">
    <source>
        <dbReference type="Proteomes" id="UP000007703"/>
    </source>
</evidence>
<name>C4Y0Q0_CLAL4</name>
<accession>C4Y0Q0</accession>
<gene>
    <name evidence="4" type="ORF">CLUG_01782</name>
</gene>
<dbReference type="GO" id="GO:0000172">
    <property type="term" value="C:ribonuclease MRP complex"/>
    <property type="evidence" value="ECO:0007669"/>
    <property type="project" value="InterPro"/>
</dbReference>
<keyword evidence="3" id="KW-0539">Nucleus</keyword>
<dbReference type="HOGENOM" id="CLU_133944_0_0_1"/>
<dbReference type="InParanoid" id="C4Y0Q0"/>
<sequence>MTSTVIKQSAVAKIQTQVERESTFLVKSKTPFISAIKRIDIILDKFDRDSIDHKKFRRGNYKKIKYIRVKGMGKAIEKVASLAAHYTTKKAYKVDVYTGTVDVVDEVQHKTNHSLKDDDSDTESEYRERKVSYMEIKIWLKRDS</sequence>
<evidence type="ECO:0000256" key="2">
    <source>
        <dbReference type="ARBA" id="ARBA00022694"/>
    </source>
</evidence>
<dbReference type="Gene3D" id="3.30.110.20">
    <property type="entry name" value="Alba-like domain"/>
    <property type="match status" value="1"/>
</dbReference>
<protein>
    <submittedName>
        <fullName evidence="4">Uncharacterized protein</fullName>
    </submittedName>
</protein>
<dbReference type="GO" id="GO:0003723">
    <property type="term" value="F:RNA binding"/>
    <property type="evidence" value="ECO:0007669"/>
    <property type="project" value="TreeGrafter"/>
</dbReference>
<comment type="subcellular location">
    <subcellularLocation>
        <location evidence="1">Nucleus</location>
    </subcellularLocation>
</comment>
<dbReference type="FunCoup" id="C4Y0Q0">
    <property type="interactions" value="85"/>
</dbReference>
<dbReference type="Proteomes" id="UP000007703">
    <property type="component" value="Unassembled WGS sequence"/>
</dbReference>